<keyword evidence="1" id="KW-0472">Membrane</keyword>
<dbReference type="InterPro" id="IPR042421">
    <property type="entry name" value="C3orf33-like"/>
</dbReference>
<protein>
    <submittedName>
        <fullName evidence="3">RING-type E3 ubiquitin transferase</fullName>
    </submittedName>
    <submittedName>
        <fullName evidence="4">TNase-like domain-containing protein</fullName>
    </submittedName>
</protein>
<keyword evidence="2" id="KW-1185">Reference proteome</keyword>
<dbReference type="PANTHER" id="PTHR28434:SF1">
    <property type="entry name" value="PROTEIN C3ORF33"/>
    <property type="match status" value="1"/>
</dbReference>
<dbReference type="GO" id="GO:0005615">
    <property type="term" value="C:extracellular space"/>
    <property type="evidence" value="ECO:0007669"/>
    <property type="project" value="TreeGrafter"/>
</dbReference>
<dbReference type="Proteomes" id="UP000035681">
    <property type="component" value="Unplaced"/>
</dbReference>
<reference evidence="3" key="1">
    <citation type="submission" date="2015-08" db="UniProtKB">
        <authorList>
            <consortium name="WormBaseParasite"/>
        </authorList>
    </citation>
    <scope>IDENTIFICATION</scope>
</reference>
<evidence type="ECO:0000256" key="1">
    <source>
        <dbReference type="SAM" id="Phobius"/>
    </source>
</evidence>
<dbReference type="InterPro" id="IPR035437">
    <property type="entry name" value="SNase_OB-fold_sf"/>
</dbReference>
<sequence>MATGESSGTLTVNKPLVTEDASFFQLYSSAIIRSGIIVTGVAGIAIYLKTSPNYRRFKHVTEIPQHFIQREVPLKGIVKEITPLGTFKVEHQPLRTIPFITSTKKVQPLNLKLAGVELSDKGLNYLTDELKLKNKKVNFTVIKNTSGNSDSVDVEMTFKKNLLGIININQDFVRKGYAKIPSPNDKEHITSLEHVPSYSRLINKLLISEKVADKRGLGMWEKESWVESVKSVPTQSIGIIKSSPFVKFLVLIFSIMKDAALLSASALRNLYYIVVASMSYVAVGYRKFGNSVDSMRIRYDGLRKKFKK</sequence>
<keyword evidence="1" id="KW-0812">Transmembrane</keyword>
<evidence type="ECO:0000313" key="4">
    <source>
        <dbReference type="WBParaSite" id="TCONS_00008735.p1"/>
    </source>
</evidence>
<accession>A0A0K0DW51</accession>
<dbReference type="Gene3D" id="2.40.50.90">
    <property type="match status" value="1"/>
</dbReference>
<evidence type="ECO:0000313" key="3">
    <source>
        <dbReference type="WBParaSite" id="SSTP_0000146700.1"/>
    </source>
</evidence>
<evidence type="ECO:0000313" key="2">
    <source>
        <dbReference type="Proteomes" id="UP000035681"/>
    </source>
</evidence>
<organism evidence="3">
    <name type="scientific">Strongyloides stercoralis</name>
    <name type="common">Threadworm</name>
    <dbReference type="NCBI Taxonomy" id="6248"/>
    <lineage>
        <taxon>Eukaryota</taxon>
        <taxon>Metazoa</taxon>
        <taxon>Ecdysozoa</taxon>
        <taxon>Nematoda</taxon>
        <taxon>Chromadorea</taxon>
        <taxon>Rhabditida</taxon>
        <taxon>Tylenchina</taxon>
        <taxon>Panagrolaimomorpha</taxon>
        <taxon>Strongyloidoidea</taxon>
        <taxon>Strongyloididae</taxon>
        <taxon>Strongyloides</taxon>
    </lineage>
</organism>
<feature type="transmembrane region" description="Helical" evidence="1">
    <location>
        <begin position="26"/>
        <end position="48"/>
    </location>
</feature>
<dbReference type="PANTHER" id="PTHR28434">
    <property type="entry name" value="PROTEIN C3ORF33"/>
    <property type="match status" value="1"/>
</dbReference>
<feature type="transmembrane region" description="Helical" evidence="1">
    <location>
        <begin position="270"/>
        <end position="288"/>
    </location>
</feature>
<dbReference type="WBParaSite" id="SSTP_0000146700.1">
    <property type="protein sequence ID" value="SSTP_0000146700.1"/>
    <property type="gene ID" value="SSTP_0000146700"/>
</dbReference>
<dbReference type="WBParaSite" id="TCONS_00008735.p1">
    <property type="protein sequence ID" value="TCONS_00008735.p1"/>
    <property type="gene ID" value="XLOC_006647"/>
</dbReference>
<dbReference type="STRING" id="6248.A0A0K0DW51"/>
<dbReference type="AlphaFoldDB" id="A0A0K0DW51"/>
<name>A0A0K0DW51_STRER</name>
<proteinExistence type="predicted"/>
<keyword evidence="1" id="KW-1133">Transmembrane helix</keyword>